<evidence type="ECO:0000259" key="7">
    <source>
        <dbReference type="Pfam" id="PF00931"/>
    </source>
</evidence>
<dbReference type="FunFam" id="1.10.10.10:FF:000322">
    <property type="entry name" value="Probable disease resistance protein At1g63360"/>
    <property type="match status" value="1"/>
</dbReference>
<accession>J3L9P8</accession>
<dbReference type="CDD" id="cd14798">
    <property type="entry name" value="RX-CC_like"/>
    <property type="match status" value="1"/>
</dbReference>
<dbReference type="GO" id="GO:0009626">
    <property type="term" value="P:plant-type hypersensitive response"/>
    <property type="evidence" value="ECO:0007669"/>
    <property type="project" value="UniProtKB-ARBA"/>
</dbReference>
<dbReference type="GO" id="GO:0042742">
    <property type="term" value="P:defense response to bacterium"/>
    <property type="evidence" value="ECO:0007669"/>
    <property type="project" value="UniProtKB-ARBA"/>
</dbReference>
<dbReference type="InterPro" id="IPR044974">
    <property type="entry name" value="Disease_R_plants"/>
</dbReference>
<dbReference type="InterPro" id="IPR036388">
    <property type="entry name" value="WH-like_DNA-bd_sf"/>
</dbReference>
<dbReference type="InterPro" id="IPR027417">
    <property type="entry name" value="P-loop_NTPase"/>
</dbReference>
<evidence type="ECO:0000259" key="8">
    <source>
        <dbReference type="Pfam" id="PF18052"/>
    </source>
</evidence>
<evidence type="ECO:0000259" key="9">
    <source>
        <dbReference type="Pfam" id="PF23559"/>
    </source>
</evidence>
<sequence length="792" mass="87767">MVSAATGVLGPLIGKLSALLEKEYAGLKGVRKEIVSLREELSSMNTTLQKLAVDDDPDAQAVEWGNQIRDLSYDIEDCIDDFGIRVASPAAGAGKGSSLGFLQASMGKLKALGARHGIAGKIRELKARVDDVSKRRDRINLNFINALIVGQRYLVIIDDLWETSVWDVLKCAFPDNNCGSRVITTTRVESVAKTCCNYQVECIYKMNPLNDEDSRILFFNRIFGPGVACPSELKDVSSKILEKCGGLPLAIITIASLLASQAGKVKEEWEHVQNSLGSKLGIDPTVEGMRQILNLSYRNLPPHLKTCFLYLGAYPEDCIIWKDDLVRQWIAEGFVSRTLQPVMDVAGYYFNELINRSLIQPVEIGYNDEVLCCRVHDMMLDLIIRKYCAEEKFMTMLRASQGIRGYTHNVRRLVNHLDSESQLANFAIPATIDLSKVRSLATIVSPQQTLCLQKFKFIRVLVLQIAYVSEETREADMSEISKLCLLRYLKIHSEVGLKLPTQIRALQHLETLEIVTEVNSGVCMPSDMSQLPSLSYLNVLPHMARLPDGVATMRSLHSLAFFILEESSLDNVRGLQCLTNLKELYLRCSGDCSDDTARSYMDALQSSVSGLGCKLYLTAWFPSAWYPDVPQWVSQLKNLHSLELGIGQMSKRGTSILGGLPALVRLDLCIRGPSLDQERAVFSGEGFPVLKHLIFTCKALCLTFQPGALPMLKNLRLEFNMDGIGLAADALVGVEHLRNLKKLSASIGGFKADASIPAAEREGVVSAVRNAIQLHPRCPPIEVTCRQGRFGY</sequence>
<evidence type="ECO:0000256" key="1">
    <source>
        <dbReference type="ARBA" id="ARBA00008894"/>
    </source>
</evidence>
<name>J3L9P8_ORYBR</name>
<dbReference type="Pfam" id="PF23559">
    <property type="entry name" value="WHD_DRP"/>
    <property type="match status" value="1"/>
</dbReference>
<dbReference type="PANTHER" id="PTHR23155:SF906">
    <property type="entry name" value="OS08G0205100 PROTEIN"/>
    <property type="match status" value="1"/>
</dbReference>
<proteinExistence type="inferred from homology"/>
<feature type="domain" description="Disease resistance protein winged helix" evidence="9">
    <location>
        <begin position="314"/>
        <end position="383"/>
    </location>
</feature>
<dbReference type="AlphaFoldDB" id="J3L9P8"/>
<dbReference type="OMA" id="VKEEWEH"/>
<reference evidence="11" key="1">
    <citation type="submission" date="2013-04" db="UniProtKB">
        <authorList>
            <consortium name="EnsemblPlants"/>
        </authorList>
    </citation>
    <scope>IDENTIFICATION</scope>
</reference>
<dbReference type="Gene3D" id="3.80.10.10">
    <property type="entry name" value="Ribonuclease Inhibitor"/>
    <property type="match status" value="1"/>
</dbReference>
<dbReference type="HOGENOM" id="CLU_000837_25_4_1"/>
<dbReference type="InterPro" id="IPR058922">
    <property type="entry name" value="WHD_DRP"/>
</dbReference>
<comment type="similarity">
    <text evidence="1">Belongs to the disease resistance NB-LRR family.</text>
</comment>
<evidence type="ECO:0000256" key="3">
    <source>
        <dbReference type="ARBA" id="ARBA00022737"/>
    </source>
</evidence>
<evidence type="ECO:0000256" key="5">
    <source>
        <dbReference type="ARBA" id="ARBA00022821"/>
    </source>
</evidence>
<dbReference type="Pfam" id="PF23598">
    <property type="entry name" value="LRR_14"/>
    <property type="match status" value="2"/>
</dbReference>
<dbReference type="GO" id="GO:0043531">
    <property type="term" value="F:ADP binding"/>
    <property type="evidence" value="ECO:0007669"/>
    <property type="project" value="InterPro"/>
</dbReference>
<evidence type="ECO:0000313" key="12">
    <source>
        <dbReference type="Proteomes" id="UP000006038"/>
    </source>
</evidence>
<evidence type="ECO:0000256" key="2">
    <source>
        <dbReference type="ARBA" id="ARBA00022614"/>
    </source>
</evidence>
<dbReference type="SUPFAM" id="SSF52540">
    <property type="entry name" value="P-loop containing nucleoside triphosphate hydrolases"/>
    <property type="match status" value="1"/>
</dbReference>
<dbReference type="Gene3D" id="1.20.5.4130">
    <property type="match status" value="1"/>
</dbReference>
<organism evidence="11">
    <name type="scientific">Oryza brachyantha</name>
    <name type="common">malo sina</name>
    <dbReference type="NCBI Taxonomy" id="4533"/>
    <lineage>
        <taxon>Eukaryota</taxon>
        <taxon>Viridiplantae</taxon>
        <taxon>Streptophyta</taxon>
        <taxon>Embryophyta</taxon>
        <taxon>Tracheophyta</taxon>
        <taxon>Spermatophyta</taxon>
        <taxon>Magnoliopsida</taxon>
        <taxon>Liliopsida</taxon>
        <taxon>Poales</taxon>
        <taxon>Poaceae</taxon>
        <taxon>BOP clade</taxon>
        <taxon>Oryzoideae</taxon>
        <taxon>Oryzeae</taxon>
        <taxon>Oryzinae</taxon>
        <taxon>Oryza</taxon>
    </lineage>
</organism>
<dbReference type="InterPro" id="IPR041118">
    <property type="entry name" value="Rx_N"/>
</dbReference>
<protein>
    <recommendedName>
        <fullName evidence="13">NB-ARC domain-containing protein</fullName>
    </recommendedName>
</protein>
<dbReference type="Gene3D" id="3.40.50.300">
    <property type="entry name" value="P-loop containing nucleotide triphosphate hydrolases"/>
    <property type="match status" value="1"/>
</dbReference>
<evidence type="ECO:0008006" key="13">
    <source>
        <dbReference type="Google" id="ProtNLM"/>
    </source>
</evidence>
<keyword evidence="3" id="KW-0677">Repeat</keyword>
<keyword evidence="12" id="KW-1185">Reference proteome</keyword>
<dbReference type="SUPFAM" id="SSF52058">
    <property type="entry name" value="L domain-like"/>
    <property type="match status" value="1"/>
</dbReference>
<dbReference type="EnsemblPlants" id="OB02G13650.1">
    <property type="protein sequence ID" value="OB02G13650.1"/>
    <property type="gene ID" value="OB02G13650"/>
</dbReference>
<dbReference type="Gramene" id="OB02G13650.1">
    <property type="protein sequence ID" value="OB02G13650.1"/>
    <property type="gene ID" value="OB02G13650"/>
</dbReference>
<evidence type="ECO:0000256" key="6">
    <source>
        <dbReference type="ARBA" id="ARBA00023054"/>
    </source>
</evidence>
<evidence type="ECO:0000313" key="11">
    <source>
        <dbReference type="EnsemblPlants" id="OB02G13650.1"/>
    </source>
</evidence>
<dbReference type="Proteomes" id="UP000006038">
    <property type="component" value="Unassembled WGS sequence"/>
</dbReference>
<feature type="domain" description="Disease resistance N-terminal" evidence="8">
    <location>
        <begin position="8"/>
        <end position="89"/>
    </location>
</feature>
<dbReference type="PANTHER" id="PTHR23155">
    <property type="entry name" value="DISEASE RESISTANCE PROTEIN RP"/>
    <property type="match status" value="1"/>
</dbReference>
<dbReference type="InterPro" id="IPR055414">
    <property type="entry name" value="LRR_R13L4/SHOC2-like"/>
</dbReference>
<keyword evidence="2" id="KW-0433">Leucine-rich repeat</keyword>
<dbReference type="InterPro" id="IPR038005">
    <property type="entry name" value="RX-like_CC"/>
</dbReference>
<keyword evidence="5" id="KW-0611">Plant defense</keyword>
<dbReference type="InterPro" id="IPR032675">
    <property type="entry name" value="LRR_dom_sf"/>
</dbReference>
<keyword evidence="4" id="KW-0547">Nucleotide-binding</keyword>
<dbReference type="Pfam" id="PF00931">
    <property type="entry name" value="NB-ARC"/>
    <property type="match status" value="1"/>
</dbReference>
<feature type="domain" description="Disease resistance R13L4/SHOC-2-like LRR" evidence="10">
    <location>
        <begin position="623"/>
        <end position="780"/>
    </location>
</feature>
<feature type="domain" description="Disease resistance R13L4/SHOC-2-like LRR" evidence="10">
    <location>
        <begin position="436"/>
        <end position="611"/>
    </location>
</feature>
<dbReference type="Gene3D" id="1.10.10.10">
    <property type="entry name" value="Winged helix-like DNA-binding domain superfamily/Winged helix DNA-binding domain"/>
    <property type="match status" value="1"/>
</dbReference>
<feature type="domain" description="NB-ARC" evidence="7">
    <location>
        <begin position="123"/>
        <end position="221"/>
    </location>
</feature>
<dbReference type="GO" id="GO:0002758">
    <property type="term" value="P:innate immune response-activating signaling pathway"/>
    <property type="evidence" value="ECO:0007669"/>
    <property type="project" value="UniProtKB-ARBA"/>
</dbReference>
<evidence type="ECO:0000256" key="4">
    <source>
        <dbReference type="ARBA" id="ARBA00022741"/>
    </source>
</evidence>
<dbReference type="eggNOG" id="KOG4658">
    <property type="taxonomic scope" value="Eukaryota"/>
</dbReference>
<dbReference type="InterPro" id="IPR002182">
    <property type="entry name" value="NB-ARC"/>
</dbReference>
<dbReference type="Pfam" id="PF18052">
    <property type="entry name" value="Rx_N"/>
    <property type="match status" value="1"/>
</dbReference>
<keyword evidence="6" id="KW-0175">Coiled coil</keyword>
<evidence type="ECO:0000259" key="10">
    <source>
        <dbReference type="Pfam" id="PF23598"/>
    </source>
</evidence>